<gene>
    <name evidence="7" type="ORF">HPULCUR_002815</name>
</gene>
<evidence type="ECO:0000256" key="3">
    <source>
        <dbReference type="ARBA" id="ARBA00022692"/>
    </source>
</evidence>
<evidence type="ECO:0000256" key="1">
    <source>
        <dbReference type="ARBA" id="ARBA00004141"/>
    </source>
</evidence>
<protein>
    <submittedName>
        <fullName evidence="7">Uncharacterized protein</fullName>
    </submittedName>
</protein>
<feature type="transmembrane region" description="Helical" evidence="6">
    <location>
        <begin position="75"/>
        <end position="95"/>
    </location>
</feature>
<evidence type="ECO:0000313" key="8">
    <source>
        <dbReference type="Proteomes" id="UP001476247"/>
    </source>
</evidence>
<dbReference type="PANTHER" id="PTHR43791">
    <property type="entry name" value="PERMEASE-RELATED"/>
    <property type="match status" value="1"/>
</dbReference>
<comment type="subcellular location">
    <subcellularLocation>
        <location evidence="1">Membrane</location>
        <topology evidence="1">Multi-pass membrane protein</topology>
    </subcellularLocation>
</comment>
<dbReference type="EMBL" id="BAABUJ010000008">
    <property type="protein sequence ID" value="GAA5797431.1"/>
    <property type="molecule type" value="Genomic_DNA"/>
</dbReference>
<evidence type="ECO:0000256" key="6">
    <source>
        <dbReference type="SAM" id="Phobius"/>
    </source>
</evidence>
<organism evidence="7 8">
    <name type="scientific">Helicostylum pulchrum</name>
    <dbReference type="NCBI Taxonomy" id="562976"/>
    <lineage>
        <taxon>Eukaryota</taxon>
        <taxon>Fungi</taxon>
        <taxon>Fungi incertae sedis</taxon>
        <taxon>Mucoromycota</taxon>
        <taxon>Mucoromycotina</taxon>
        <taxon>Mucoromycetes</taxon>
        <taxon>Mucorales</taxon>
        <taxon>Mucorineae</taxon>
        <taxon>Mucoraceae</taxon>
        <taxon>Helicostylum</taxon>
    </lineage>
</organism>
<keyword evidence="2" id="KW-0813">Transport</keyword>
<keyword evidence="4 6" id="KW-1133">Transmembrane helix</keyword>
<dbReference type="SUPFAM" id="SSF103473">
    <property type="entry name" value="MFS general substrate transporter"/>
    <property type="match status" value="1"/>
</dbReference>
<feature type="transmembrane region" description="Helical" evidence="6">
    <location>
        <begin position="107"/>
        <end position="128"/>
    </location>
</feature>
<keyword evidence="8" id="KW-1185">Reference proteome</keyword>
<dbReference type="Proteomes" id="UP001476247">
    <property type="component" value="Unassembled WGS sequence"/>
</dbReference>
<name>A0ABP9XRN9_9FUNG</name>
<sequence>MLAAAYSSDRKKERTFHAIAGASVCLVGYIVLSVFIERAVLYTGVCIAVAGLFVLFPILNAWLTGNIALNMKKSIVTAMAVSANNSVGLLGSNIYRQSDAPRYLRGHRVNLMCISLFIVLALLQRSLLRKANDAKKLEKSKLTIEELSGFAAKDARIGDESLDFMCRV</sequence>
<feature type="transmembrane region" description="Helical" evidence="6">
    <location>
        <begin position="42"/>
        <end position="63"/>
    </location>
</feature>
<evidence type="ECO:0000313" key="7">
    <source>
        <dbReference type="EMBL" id="GAA5797431.1"/>
    </source>
</evidence>
<feature type="transmembrane region" description="Helical" evidence="6">
    <location>
        <begin position="16"/>
        <end position="36"/>
    </location>
</feature>
<comment type="caution">
    <text evidence="7">The sequence shown here is derived from an EMBL/GenBank/DDBJ whole genome shotgun (WGS) entry which is preliminary data.</text>
</comment>
<evidence type="ECO:0000256" key="5">
    <source>
        <dbReference type="ARBA" id="ARBA00023136"/>
    </source>
</evidence>
<evidence type="ECO:0000256" key="2">
    <source>
        <dbReference type="ARBA" id="ARBA00022448"/>
    </source>
</evidence>
<keyword evidence="5 6" id="KW-0472">Membrane</keyword>
<dbReference type="InterPro" id="IPR036259">
    <property type="entry name" value="MFS_trans_sf"/>
</dbReference>
<dbReference type="PANTHER" id="PTHR43791:SF36">
    <property type="entry name" value="TRANSPORTER, PUTATIVE (AFU_ORTHOLOGUE AFUA_6G08340)-RELATED"/>
    <property type="match status" value="1"/>
</dbReference>
<keyword evidence="3 6" id="KW-0812">Transmembrane</keyword>
<proteinExistence type="predicted"/>
<evidence type="ECO:0000256" key="4">
    <source>
        <dbReference type="ARBA" id="ARBA00022989"/>
    </source>
</evidence>
<accession>A0ABP9XRN9</accession>
<reference evidence="7 8" key="1">
    <citation type="submission" date="2024-04" db="EMBL/GenBank/DDBJ databases">
        <title>genome sequences of Mucor flavus KT1a and Helicostylum pulchrum KT1b strains isolation_sourced from the surface of a dry-aged beef.</title>
        <authorList>
            <person name="Toyotome T."/>
            <person name="Hosono M."/>
            <person name="Torimaru M."/>
            <person name="Fukuda K."/>
            <person name="Mikami N."/>
        </authorList>
    </citation>
    <scope>NUCLEOTIDE SEQUENCE [LARGE SCALE GENOMIC DNA]</scope>
    <source>
        <strain evidence="7 8">KT1b</strain>
    </source>
</reference>